<comment type="catalytic activity">
    <reaction evidence="6 7">
        <text>N(6)-[(R)-S(8)-aminomethyldihydrolipoyl]-L-lysyl-[protein] + (6S)-5,6,7,8-tetrahydrofolate = N(6)-[(R)-dihydrolipoyl]-L-lysyl-[protein] + (6R)-5,10-methylene-5,6,7,8-tetrahydrofolate + NH4(+)</text>
        <dbReference type="Rhea" id="RHEA:16945"/>
        <dbReference type="Rhea" id="RHEA-COMP:10475"/>
        <dbReference type="Rhea" id="RHEA-COMP:10492"/>
        <dbReference type="ChEBI" id="CHEBI:15636"/>
        <dbReference type="ChEBI" id="CHEBI:28938"/>
        <dbReference type="ChEBI" id="CHEBI:57453"/>
        <dbReference type="ChEBI" id="CHEBI:83100"/>
        <dbReference type="ChEBI" id="CHEBI:83143"/>
        <dbReference type="EC" id="2.1.2.10"/>
    </reaction>
</comment>
<dbReference type="GO" id="GO:0005829">
    <property type="term" value="C:cytosol"/>
    <property type="evidence" value="ECO:0007669"/>
    <property type="project" value="TreeGrafter"/>
</dbReference>
<evidence type="ECO:0000256" key="4">
    <source>
        <dbReference type="ARBA" id="ARBA00022679"/>
    </source>
</evidence>
<dbReference type="PIRSF" id="PIRSF006487">
    <property type="entry name" value="GcvT"/>
    <property type="match status" value="1"/>
</dbReference>
<proteinExistence type="inferred from homology"/>
<evidence type="ECO:0000313" key="11">
    <source>
        <dbReference type="EMBL" id="ASA26522.1"/>
    </source>
</evidence>
<dbReference type="NCBIfam" id="TIGR00528">
    <property type="entry name" value="gcvT"/>
    <property type="match status" value="1"/>
</dbReference>
<evidence type="ECO:0000256" key="6">
    <source>
        <dbReference type="ARBA" id="ARBA00047665"/>
    </source>
</evidence>
<dbReference type="GO" id="GO:0019464">
    <property type="term" value="P:glycine decarboxylation via glycine cleavage system"/>
    <property type="evidence" value="ECO:0007669"/>
    <property type="project" value="UniProtKB-UniRule"/>
</dbReference>
<dbReference type="EMBL" id="CP021780">
    <property type="protein sequence ID" value="ASA26522.1"/>
    <property type="molecule type" value="Genomic_DNA"/>
</dbReference>
<dbReference type="NCBIfam" id="NF001567">
    <property type="entry name" value="PRK00389.1"/>
    <property type="match status" value="1"/>
</dbReference>
<keyword evidence="3 7" id="KW-0032">Aminotransferase</keyword>
<comment type="subunit">
    <text evidence="7">The glycine cleavage system is composed of four proteins: P, T, L and H.</text>
</comment>
<dbReference type="Pfam" id="PF08669">
    <property type="entry name" value="GCV_T_C"/>
    <property type="match status" value="1"/>
</dbReference>
<feature type="domain" description="Aminomethyltransferase C-terminal" evidence="10">
    <location>
        <begin position="288"/>
        <end position="367"/>
    </location>
</feature>
<dbReference type="InterPro" id="IPR027266">
    <property type="entry name" value="TrmE/GcvT-like"/>
</dbReference>
<dbReference type="Pfam" id="PF01571">
    <property type="entry name" value="GCV_T"/>
    <property type="match status" value="1"/>
</dbReference>
<comment type="similarity">
    <text evidence="1 7">Belongs to the GcvT family.</text>
</comment>
<evidence type="ECO:0000256" key="3">
    <source>
        <dbReference type="ARBA" id="ARBA00022576"/>
    </source>
</evidence>
<dbReference type="Proteomes" id="UP000249890">
    <property type="component" value="Chromosome"/>
</dbReference>
<dbReference type="SUPFAM" id="SSF103025">
    <property type="entry name" value="Folate-binding domain"/>
    <property type="match status" value="1"/>
</dbReference>
<comment type="function">
    <text evidence="7">The glycine cleavage system catalyzes the degradation of glycine.</text>
</comment>
<evidence type="ECO:0000259" key="9">
    <source>
        <dbReference type="Pfam" id="PF01571"/>
    </source>
</evidence>
<dbReference type="Gene3D" id="3.30.70.1400">
    <property type="entry name" value="Aminomethyltransferase beta-barrel domains"/>
    <property type="match status" value="1"/>
</dbReference>
<name>A0A2Z2KVZ0_9BACL</name>
<dbReference type="RefSeq" id="WP_087920467.1">
    <property type="nucleotide sequence ID" value="NZ_CP021780.1"/>
</dbReference>
<evidence type="ECO:0000313" key="12">
    <source>
        <dbReference type="Proteomes" id="UP000249890"/>
    </source>
</evidence>
<evidence type="ECO:0000259" key="10">
    <source>
        <dbReference type="Pfam" id="PF08669"/>
    </source>
</evidence>
<evidence type="ECO:0000256" key="1">
    <source>
        <dbReference type="ARBA" id="ARBA00008609"/>
    </source>
</evidence>
<dbReference type="SUPFAM" id="SSF101790">
    <property type="entry name" value="Aminomethyltransferase beta-barrel domain"/>
    <property type="match status" value="1"/>
</dbReference>
<dbReference type="AlphaFoldDB" id="A0A2Z2KVZ0"/>
<evidence type="ECO:0000256" key="2">
    <source>
        <dbReference type="ARBA" id="ARBA00012616"/>
    </source>
</evidence>
<dbReference type="PANTHER" id="PTHR43757">
    <property type="entry name" value="AMINOMETHYLTRANSFERASE"/>
    <property type="match status" value="1"/>
</dbReference>
<feature type="binding site" evidence="8">
    <location>
        <position position="202"/>
    </location>
    <ligand>
        <name>substrate</name>
    </ligand>
</feature>
<dbReference type="FunFam" id="4.10.1250.10:FF:000001">
    <property type="entry name" value="Aminomethyltransferase"/>
    <property type="match status" value="1"/>
</dbReference>
<reference evidence="11 12" key="1">
    <citation type="submission" date="2017-06" db="EMBL/GenBank/DDBJ databases">
        <title>Complete genome sequence of Paenibacillus donghaensis KCTC 13049T isolated from East Sea sediment, South Korea.</title>
        <authorList>
            <person name="Jung B.K."/>
            <person name="Hong S.-J."/>
            <person name="Shin J.-H."/>
        </authorList>
    </citation>
    <scope>NUCLEOTIDE SEQUENCE [LARGE SCALE GENOMIC DNA]</scope>
    <source>
        <strain evidence="11 12">KCTC 13049</strain>
    </source>
</reference>
<keyword evidence="4 7" id="KW-0808">Transferase</keyword>
<evidence type="ECO:0000256" key="8">
    <source>
        <dbReference type="PIRSR" id="PIRSR006487-1"/>
    </source>
</evidence>
<dbReference type="HAMAP" id="MF_00259">
    <property type="entry name" value="GcvT"/>
    <property type="match status" value="1"/>
</dbReference>
<evidence type="ECO:0000256" key="5">
    <source>
        <dbReference type="ARBA" id="ARBA00031395"/>
    </source>
</evidence>
<dbReference type="EC" id="2.1.2.10" evidence="2 7"/>
<dbReference type="InterPro" id="IPR006222">
    <property type="entry name" value="GCVT_N"/>
</dbReference>
<dbReference type="PANTHER" id="PTHR43757:SF2">
    <property type="entry name" value="AMINOMETHYLTRANSFERASE, MITOCHONDRIAL"/>
    <property type="match status" value="1"/>
</dbReference>
<dbReference type="GO" id="GO:0005960">
    <property type="term" value="C:glycine cleavage complex"/>
    <property type="evidence" value="ECO:0007669"/>
    <property type="project" value="InterPro"/>
</dbReference>
<feature type="domain" description="GCVT N-terminal" evidence="9">
    <location>
        <begin position="19"/>
        <end position="269"/>
    </location>
</feature>
<sequence>METLKRTPFYELYSAYADSRCIDFGGWELPVQFTGIVKEHEAVRQQAGLFDVSHMGEFMLTGSGAEAFLQHMTTNDVSMLTDGGAQYTLLCYPGGGVVDDLLVYRLGEHRYMLVVNASNIDKDFQWLEQHLDPAFGEVSLTNVSDETLLLALQGPLAETIMAAVSTEPLEGLKPFRFIEDATVCGVKVLLSRTGYTGEDGFELYAPLEAAATLWNGLLAAGAPHGLTPAGLGARDTLRFEAKLPLYGQELSADITPLEAGVQFFVKLDKGDFIGREALLQQKEAGLPRRLVGLEMIDRGIPRSHYPVYAADGSKIGEVTTGTQSPTLKRSLGLALIDAAYSEIGTEVNVEIRGKQLKAVVVKAPFYKKTTQGVKP</sequence>
<evidence type="ECO:0000256" key="7">
    <source>
        <dbReference type="HAMAP-Rule" id="MF_00259"/>
    </source>
</evidence>
<dbReference type="InterPro" id="IPR022903">
    <property type="entry name" value="GcvT_bac"/>
</dbReference>
<dbReference type="Gene3D" id="4.10.1250.10">
    <property type="entry name" value="Aminomethyltransferase fragment"/>
    <property type="match status" value="1"/>
</dbReference>
<accession>A0A2Z2KVZ0</accession>
<dbReference type="InterPro" id="IPR029043">
    <property type="entry name" value="GcvT/YgfZ_C"/>
</dbReference>
<dbReference type="KEGG" id="pdh:B9T62_29055"/>
<dbReference type="GO" id="GO:0008483">
    <property type="term" value="F:transaminase activity"/>
    <property type="evidence" value="ECO:0007669"/>
    <property type="project" value="UniProtKB-KW"/>
</dbReference>
<dbReference type="FunFam" id="3.30.70.1400:FF:000001">
    <property type="entry name" value="Aminomethyltransferase"/>
    <property type="match status" value="1"/>
</dbReference>
<protein>
    <recommendedName>
        <fullName evidence="2 7">Aminomethyltransferase</fullName>
        <ecNumber evidence="2 7">2.1.2.10</ecNumber>
    </recommendedName>
    <alternativeName>
        <fullName evidence="5 7">Glycine cleavage system T protein</fullName>
    </alternativeName>
</protein>
<dbReference type="InterPro" id="IPR006223">
    <property type="entry name" value="GcvT"/>
</dbReference>
<dbReference type="Gene3D" id="2.40.30.110">
    <property type="entry name" value="Aminomethyltransferase beta-barrel domains"/>
    <property type="match status" value="1"/>
</dbReference>
<organism evidence="11 12">
    <name type="scientific">Paenibacillus donghaensis</name>
    <dbReference type="NCBI Taxonomy" id="414771"/>
    <lineage>
        <taxon>Bacteria</taxon>
        <taxon>Bacillati</taxon>
        <taxon>Bacillota</taxon>
        <taxon>Bacilli</taxon>
        <taxon>Bacillales</taxon>
        <taxon>Paenibacillaceae</taxon>
        <taxon>Paenibacillus</taxon>
    </lineage>
</organism>
<dbReference type="InterPro" id="IPR028896">
    <property type="entry name" value="GcvT/YgfZ/DmdA"/>
</dbReference>
<dbReference type="InterPro" id="IPR013977">
    <property type="entry name" value="GcvT_C"/>
</dbReference>
<gene>
    <name evidence="7 11" type="primary">gcvT</name>
    <name evidence="11" type="ORF">B9T62_29055</name>
</gene>
<dbReference type="GO" id="GO:0004047">
    <property type="term" value="F:aminomethyltransferase activity"/>
    <property type="evidence" value="ECO:0007669"/>
    <property type="project" value="UniProtKB-UniRule"/>
</dbReference>
<keyword evidence="12" id="KW-1185">Reference proteome</keyword>
<dbReference type="OrthoDB" id="9774591at2"/>
<dbReference type="Gene3D" id="3.30.1360.120">
    <property type="entry name" value="Probable tRNA modification gtpase trme, domain 1"/>
    <property type="match status" value="1"/>
</dbReference>
<dbReference type="FunFam" id="2.40.30.110:FF:000003">
    <property type="entry name" value="Aminomethyltransferase"/>
    <property type="match status" value="1"/>
</dbReference>